<reference evidence="1 2" key="1">
    <citation type="submission" date="2020-08" db="EMBL/GenBank/DDBJ databases">
        <title>Genomic Encyclopedia of Type Strains, Phase IV (KMG-IV): sequencing the most valuable type-strain genomes for metagenomic binning, comparative biology and taxonomic classification.</title>
        <authorList>
            <person name="Goeker M."/>
        </authorList>
    </citation>
    <scope>NUCLEOTIDE SEQUENCE [LARGE SCALE GENOMIC DNA]</scope>
    <source>
        <strain evidence="1 2">DSM 22368</strain>
    </source>
</reference>
<dbReference type="RefSeq" id="WP_166852236.1">
    <property type="nucleotide sequence ID" value="NZ_JAAONY010000001.1"/>
</dbReference>
<protein>
    <submittedName>
        <fullName evidence="1">O-antigen chain-terminating methyltransferase</fullName>
        <ecNumber evidence="1">2.1.1.-</ecNumber>
        <ecNumber evidence="1">2.1.1.294</ecNumber>
        <ecNumber evidence="1">2.7.1.181</ecNumber>
    </submittedName>
</protein>
<dbReference type="CDD" id="cd02440">
    <property type="entry name" value="AdoMet_MTases"/>
    <property type="match status" value="1"/>
</dbReference>
<organism evidence="1 2">
    <name type="scientific">Pseudoteredinibacter isoporae</name>
    <dbReference type="NCBI Taxonomy" id="570281"/>
    <lineage>
        <taxon>Bacteria</taxon>
        <taxon>Pseudomonadati</taxon>
        <taxon>Pseudomonadota</taxon>
        <taxon>Gammaproteobacteria</taxon>
        <taxon>Cellvibrionales</taxon>
        <taxon>Cellvibrionaceae</taxon>
        <taxon>Pseudoteredinibacter</taxon>
    </lineage>
</organism>
<comment type="caution">
    <text evidence="1">The sequence shown here is derived from an EMBL/GenBank/DDBJ whole genome shotgun (WGS) entry which is preliminary data.</text>
</comment>
<dbReference type="InterPro" id="IPR029063">
    <property type="entry name" value="SAM-dependent_MTases_sf"/>
</dbReference>
<dbReference type="EC" id="2.1.1.294" evidence="1"/>
<sequence length="445" mass="50555">MEETDKNIVLVVSESKRQPGGLVRGVELHYMDYAFSDEPSTNGLSAWVDGDLIKVKNDCEGFAGVYRQQALNRLFAQQILNLKPSRVLVIGVNGASIDLLRVATLMGVAADVLIDNNSAPQSLLPAENQWLGACLQSAARAYVASDELIELWQNHCESELLVWGESWAEENFSRGRFSFDYSIYEFCLRDHPLLMAMQQFDVRHFEHCEQVLDLGCGAGLFLQLLTEQGISAHGVERDSIVAEYGRAAGLDIICDDALKYLEKNKRAVDGIYCSHFVEHLPIELVESLIEHIATRLNRGGVAVLTFPDPESIRSQLLGFWRDPEHVRFYHPELITTIASVHGLACEWSSYDEQPHQVYPFPETPDVIEIHEPKHIEAAPESWWQKLLSHLGIASRADLQHIEQLKSSLDKQQQALVQLKERTEKLWQINQTWAWNDNVTLRFRKR</sequence>
<dbReference type="EMBL" id="JACHHT010000001">
    <property type="protein sequence ID" value="MBB6520106.1"/>
    <property type="molecule type" value="Genomic_DNA"/>
</dbReference>
<dbReference type="EC" id="2.7.1.181" evidence="1"/>
<keyword evidence="1" id="KW-0489">Methyltransferase</keyword>
<dbReference type="Gene3D" id="3.40.50.150">
    <property type="entry name" value="Vaccinia Virus protein VP39"/>
    <property type="match status" value="1"/>
</dbReference>
<dbReference type="Proteomes" id="UP000528457">
    <property type="component" value="Unassembled WGS sequence"/>
</dbReference>
<evidence type="ECO:0000313" key="1">
    <source>
        <dbReference type="EMBL" id="MBB6520106.1"/>
    </source>
</evidence>
<dbReference type="GO" id="GO:0008168">
    <property type="term" value="F:methyltransferase activity"/>
    <property type="evidence" value="ECO:0007669"/>
    <property type="project" value="UniProtKB-KW"/>
</dbReference>
<dbReference type="GO" id="GO:0032259">
    <property type="term" value="P:methylation"/>
    <property type="evidence" value="ECO:0007669"/>
    <property type="project" value="UniProtKB-KW"/>
</dbReference>
<keyword evidence="2" id="KW-1185">Reference proteome</keyword>
<keyword evidence="1" id="KW-0808">Transferase</keyword>
<accession>A0A7X0JRN9</accession>
<dbReference type="PANTHER" id="PTHR43861">
    <property type="entry name" value="TRANS-ACONITATE 2-METHYLTRANSFERASE-RELATED"/>
    <property type="match status" value="1"/>
</dbReference>
<name>A0A7X0JRN9_9GAMM</name>
<dbReference type="AlphaFoldDB" id="A0A7X0JRN9"/>
<proteinExistence type="predicted"/>
<dbReference type="SUPFAM" id="SSF53335">
    <property type="entry name" value="S-adenosyl-L-methionine-dependent methyltransferases"/>
    <property type="match status" value="1"/>
</dbReference>
<gene>
    <name evidence="1" type="ORF">HNR48_000384</name>
</gene>
<dbReference type="InParanoid" id="A0A7X0JRN9"/>
<dbReference type="Pfam" id="PF13489">
    <property type="entry name" value="Methyltransf_23"/>
    <property type="match status" value="1"/>
</dbReference>
<evidence type="ECO:0000313" key="2">
    <source>
        <dbReference type="Proteomes" id="UP000528457"/>
    </source>
</evidence>
<dbReference type="EC" id="2.1.1.-" evidence="1"/>